<name>A0A418YDV4_9GAMM</name>
<dbReference type="Gene3D" id="3.90.550.10">
    <property type="entry name" value="Spore Coat Polysaccharide Biosynthesis Protein SpsA, Chain A"/>
    <property type="match status" value="1"/>
</dbReference>
<dbReference type="PANTHER" id="PTHR22916:SF3">
    <property type="entry name" value="UDP-GLCNAC:BETAGAL BETA-1,3-N-ACETYLGLUCOSAMINYLTRANSFERASE-LIKE PROTEIN 1"/>
    <property type="match status" value="1"/>
</dbReference>
<gene>
    <name evidence="2" type="ORF">D1Z90_11525</name>
</gene>
<feature type="domain" description="Glycosyltransferase 2-like" evidence="1">
    <location>
        <begin position="12"/>
        <end position="123"/>
    </location>
</feature>
<dbReference type="AlphaFoldDB" id="A0A418YDV4"/>
<proteinExistence type="predicted"/>
<evidence type="ECO:0000313" key="3">
    <source>
        <dbReference type="Proteomes" id="UP000283255"/>
    </source>
</evidence>
<organism evidence="2 3">
    <name type="scientific">Motilimonas pumila</name>
    <dbReference type="NCBI Taxonomy" id="2303987"/>
    <lineage>
        <taxon>Bacteria</taxon>
        <taxon>Pseudomonadati</taxon>
        <taxon>Pseudomonadota</taxon>
        <taxon>Gammaproteobacteria</taxon>
        <taxon>Alteromonadales</taxon>
        <taxon>Alteromonadales genera incertae sedis</taxon>
        <taxon>Motilimonas</taxon>
    </lineage>
</organism>
<dbReference type="CDD" id="cd04196">
    <property type="entry name" value="GT_2_like_d"/>
    <property type="match status" value="1"/>
</dbReference>
<dbReference type="SUPFAM" id="SSF53448">
    <property type="entry name" value="Nucleotide-diphospho-sugar transferases"/>
    <property type="match status" value="1"/>
</dbReference>
<keyword evidence="2" id="KW-0808">Transferase</keyword>
<reference evidence="2 3" key="2">
    <citation type="submission" date="2019-01" db="EMBL/GenBank/DDBJ databases">
        <title>Motilimonas pumilus sp. nov., isolated from the gut of sea cucumber (Apostichopus japonicus).</title>
        <authorList>
            <person name="Wang F.-Q."/>
            <person name="Ren L.-H."/>
            <person name="Lin Y.-W."/>
            <person name="Sun G.-H."/>
            <person name="Du Z.-J."/>
            <person name="Zhao J.-X."/>
            <person name="Liu X.-J."/>
            <person name="Liu L.-J."/>
        </authorList>
    </citation>
    <scope>NUCLEOTIDE SEQUENCE [LARGE SCALE GENOMIC DNA]</scope>
    <source>
        <strain evidence="2 3">PLHSC7-2</strain>
    </source>
</reference>
<accession>A0A418YDV4</accession>
<dbReference type="GO" id="GO:0016758">
    <property type="term" value="F:hexosyltransferase activity"/>
    <property type="evidence" value="ECO:0007669"/>
    <property type="project" value="UniProtKB-ARBA"/>
</dbReference>
<dbReference type="InterPro" id="IPR001173">
    <property type="entry name" value="Glyco_trans_2-like"/>
</dbReference>
<dbReference type="InterPro" id="IPR029044">
    <property type="entry name" value="Nucleotide-diphossugar_trans"/>
</dbReference>
<dbReference type="PANTHER" id="PTHR22916">
    <property type="entry name" value="GLYCOSYLTRANSFERASE"/>
    <property type="match status" value="1"/>
</dbReference>
<evidence type="ECO:0000313" key="2">
    <source>
        <dbReference type="EMBL" id="RJG42715.1"/>
    </source>
</evidence>
<evidence type="ECO:0000259" key="1">
    <source>
        <dbReference type="Pfam" id="PF00535"/>
    </source>
</evidence>
<dbReference type="Proteomes" id="UP000283255">
    <property type="component" value="Unassembled WGS sequence"/>
</dbReference>
<protein>
    <submittedName>
        <fullName evidence="2">Glycosyltransferase family 2 protein</fullName>
    </submittedName>
</protein>
<reference evidence="2 3" key="1">
    <citation type="submission" date="2018-09" db="EMBL/GenBank/DDBJ databases">
        <authorList>
            <person name="Wang F."/>
        </authorList>
    </citation>
    <scope>NUCLEOTIDE SEQUENCE [LARGE SCALE GENOMIC DNA]</scope>
    <source>
        <strain evidence="2 3">PLHSC7-2</strain>
    </source>
</reference>
<dbReference type="EMBL" id="QZCH01000014">
    <property type="protein sequence ID" value="RJG42715.1"/>
    <property type="molecule type" value="Genomic_DNA"/>
</dbReference>
<keyword evidence="3" id="KW-1185">Reference proteome</keyword>
<sequence length="334" mass="38438">MRIVYTQAKVVVLLAAYNGGKYIREQLKSILEQDFSGHIKVIVRDDNSRDDTVTIVNSYLDLPSNRSITLIQNPDSEHGHLANFSALCQIGLTTESEYFAFADQDDVWHKNKISRMFALMQSELKGKDNLVPIMIHSDLRVVDEALNQLSPSYIKYQGLPDPDAQLFPTILRQNVVTGCTTFFNRVLLEKAFPVPQGLVVHDWWFALWARFYGKLIYIDDATIDYRQHNLNAIGAQEFMGGPDYTSYRFYKLLFEFPRLFQKSIKQAIVFKERASAFSSESELARAGISEYADFNNLTTKKRIAMIDKLYPVSISKKEKLYLMVVFTLMPWIKP</sequence>
<comment type="caution">
    <text evidence="2">The sequence shown here is derived from an EMBL/GenBank/DDBJ whole genome shotgun (WGS) entry which is preliminary data.</text>
</comment>
<dbReference type="Pfam" id="PF00535">
    <property type="entry name" value="Glycos_transf_2"/>
    <property type="match status" value="1"/>
</dbReference>